<evidence type="ECO:0000256" key="1">
    <source>
        <dbReference type="ARBA" id="ARBA00010923"/>
    </source>
</evidence>
<proteinExistence type="inferred from homology"/>
<dbReference type="Pfam" id="PF01420">
    <property type="entry name" value="Methylase_S"/>
    <property type="match status" value="1"/>
</dbReference>
<evidence type="ECO:0000313" key="5">
    <source>
        <dbReference type="EMBL" id="KKG32704.1"/>
    </source>
</evidence>
<dbReference type="PATRIC" id="fig|2209.62.peg.3349"/>
<dbReference type="SUPFAM" id="SSF116734">
    <property type="entry name" value="DNA methylase specificity domain"/>
    <property type="match status" value="1"/>
</dbReference>
<sequence length="215" mass="24609">MFGDPVRNPIGWEVRKLGELSTKILSGSTPKGGEQVYVKEGITFFRSQNVWKNRIEFSDIAFIDEATHNKMKKSSLKNKDILVTKTGRINTENSSLGRAALFLGENDSANINGHVYLIRLKGNNIHKFILFILTTNAYRDYIRSVCVGGIDKRQINKHHLEEFPIIYPPLPLQEKFAEIVEQIEKTKQFQQQSHQELSNLFNTLMQKAFTGELVL</sequence>
<dbReference type="Gene3D" id="3.90.220.20">
    <property type="entry name" value="DNA methylase specificity domains"/>
    <property type="match status" value="1"/>
</dbReference>
<dbReference type="PANTHER" id="PTHR30408:SF12">
    <property type="entry name" value="TYPE I RESTRICTION ENZYME MJAVIII SPECIFICITY SUBUNIT"/>
    <property type="match status" value="1"/>
</dbReference>
<comment type="caution">
    <text evidence="5">The sequence shown here is derived from an EMBL/GenBank/DDBJ whole genome shotgun (WGS) entry which is preliminary data.</text>
</comment>
<dbReference type="Proteomes" id="UP000034298">
    <property type="component" value="Unassembled WGS sequence"/>
</dbReference>
<keyword evidence="3" id="KW-0238">DNA-binding</keyword>
<evidence type="ECO:0000256" key="2">
    <source>
        <dbReference type="ARBA" id="ARBA00022747"/>
    </source>
</evidence>
<keyword evidence="2" id="KW-0680">Restriction system</keyword>
<accession>A0A0F8ERF7</accession>
<evidence type="ECO:0000313" key="6">
    <source>
        <dbReference type="Proteomes" id="UP000034298"/>
    </source>
</evidence>
<dbReference type="EMBL" id="JJPC01000116">
    <property type="protein sequence ID" value="KKG32704.1"/>
    <property type="molecule type" value="Genomic_DNA"/>
</dbReference>
<dbReference type="AlphaFoldDB" id="A0A0F8ERF7"/>
<evidence type="ECO:0000256" key="3">
    <source>
        <dbReference type="ARBA" id="ARBA00023125"/>
    </source>
</evidence>
<gene>
    <name evidence="5" type="ORF">DU30_15700</name>
</gene>
<protein>
    <submittedName>
        <fullName evidence="5">Restriction modification system DNA specificity subunit</fullName>
    </submittedName>
</protein>
<dbReference type="PANTHER" id="PTHR30408">
    <property type="entry name" value="TYPE-1 RESTRICTION ENZYME ECOKI SPECIFICITY PROTEIN"/>
    <property type="match status" value="1"/>
</dbReference>
<dbReference type="GO" id="GO:0003677">
    <property type="term" value="F:DNA binding"/>
    <property type="evidence" value="ECO:0007669"/>
    <property type="project" value="UniProtKB-KW"/>
</dbReference>
<dbReference type="InterPro" id="IPR000055">
    <property type="entry name" value="Restrct_endonuc_typeI_TRD"/>
</dbReference>
<evidence type="ECO:0000259" key="4">
    <source>
        <dbReference type="Pfam" id="PF01420"/>
    </source>
</evidence>
<reference evidence="5 6" key="1">
    <citation type="journal article" date="2015" name="ISME J.">
        <title>Genomic and phenotypic differentiation among Methanosarcina mazei populations from Columbia River sediment.</title>
        <authorList>
            <person name="Youngblut N.D."/>
            <person name="Wirth J.S."/>
            <person name="Henriksen J.R."/>
            <person name="Smith M."/>
            <person name="Simon H."/>
            <person name="Metcalf W.W."/>
            <person name="Whitaker R.J."/>
        </authorList>
    </citation>
    <scope>NUCLEOTIDE SEQUENCE [LARGE SCALE GENOMIC DNA]</scope>
    <source>
        <strain evidence="5 6">3.F.A.1B.1</strain>
    </source>
</reference>
<name>A0A0F8ERF7_METMZ</name>
<dbReference type="GO" id="GO:0009307">
    <property type="term" value="P:DNA restriction-modification system"/>
    <property type="evidence" value="ECO:0007669"/>
    <property type="project" value="UniProtKB-KW"/>
</dbReference>
<organism evidence="5 6">
    <name type="scientific">Methanosarcina mazei</name>
    <name type="common">Methanosarcina frisia</name>
    <dbReference type="NCBI Taxonomy" id="2209"/>
    <lineage>
        <taxon>Archaea</taxon>
        <taxon>Methanobacteriati</taxon>
        <taxon>Methanobacteriota</taxon>
        <taxon>Stenosarchaea group</taxon>
        <taxon>Methanomicrobia</taxon>
        <taxon>Methanosarcinales</taxon>
        <taxon>Methanosarcinaceae</taxon>
        <taxon>Methanosarcina</taxon>
    </lineage>
</organism>
<dbReference type="InterPro" id="IPR044946">
    <property type="entry name" value="Restrct_endonuc_typeI_TRD_sf"/>
</dbReference>
<feature type="domain" description="Type I restriction modification DNA specificity" evidence="4">
    <location>
        <begin position="9"/>
        <end position="197"/>
    </location>
</feature>
<dbReference type="InterPro" id="IPR052021">
    <property type="entry name" value="Type-I_RS_S_subunit"/>
</dbReference>
<comment type="similarity">
    <text evidence="1">Belongs to the type-I restriction system S methylase family.</text>
</comment>